<protein>
    <submittedName>
        <fullName evidence="2">Uncharacterized protein</fullName>
    </submittedName>
</protein>
<organism evidence="2 3">
    <name type="scientific">Vibrio spartinae</name>
    <dbReference type="NCBI Taxonomy" id="1918945"/>
    <lineage>
        <taxon>Bacteria</taxon>
        <taxon>Pseudomonadati</taxon>
        <taxon>Pseudomonadota</taxon>
        <taxon>Gammaproteobacteria</taxon>
        <taxon>Vibrionales</taxon>
        <taxon>Vibrionaceae</taxon>
        <taxon>Vibrio</taxon>
    </lineage>
</organism>
<evidence type="ECO:0000313" key="3">
    <source>
        <dbReference type="Proteomes" id="UP000184774"/>
    </source>
</evidence>
<feature type="compositionally biased region" description="Basic and acidic residues" evidence="1">
    <location>
        <begin position="159"/>
        <end position="172"/>
    </location>
</feature>
<feature type="region of interest" description="Disordered" evidence="1">
    <location>
        <begin position="892"/>
        <end position="927"/>
    </location>
</feature>
<feature type="compositionally biased region" description="Polar residues" evidence="1">
    <location>
        <begin position="900"/>
        <end position="920"/>
    </location>
</feature>
<feature type="compositionally biased region" description="Polar residues" evidence="1">
    <location>
        <begin position="173"/>
        <end position="182"/>
    </location>
</feature>
<dbReference type="OrthoDB" id="8263000at2"/>
<dbReference type="Proteomes" id="UP000184774">
    <property type="component" value="Unassembled WGS sequence"/>
</dbReference>
<proteinExistence type="predicted"/>
<name>A0A1N6M9X0_9VIBR</name>
<evidence type="ECO:0000256" key="1">
    <source>
        <dbReference type="SAM" id="MobiDB-lite"/>
    </source>
</evidence>
<feature type="region of interest" description="Disordered" evidence="1">
    <location>
        <begin position="159"/>
        <end position="183"/>
    </location>
</feature>
<reference evidence="2 3" key="1">
    <citation type="submission" date="2016-12" db="EMBL/GenBank/DDBJ databases">
        <authorList>
            <person name="Song W.-J."/>
            <person name="Kurnit D.M."/>
        </authorList>
    </citation>
    <scope>NUCLEOTIDE SEQUENCE [LARGE SCALE GENOMIC DNA]</scope>
    <source>
        <strain evidence="2 3">CECT 9026</strain>
    </source>
</reference>
<dbReference type="AlphaFoldDB" id="A0A1N6M9X0"/>
<gene>
    <name evidence="2" type="ORF">VSP9026_03983</name>
</gene>
<dbReference type="RefSeq" id="WP_074374647.1">
    <property type="nucleotide sequence ID" value="NZ_AP024907.1"/>
</dbReference>
<sequence length="1041" mass="117276">MNETRLQSSALQYLVQENSISAGALPPQQDFTFLKQEGIRQLKSQVGHIWSNFNDSDPGVTILEQLCYALTELGYVNSFPVVDVLTQSDGQIDYAQQFFRAEEILTTAPVTIDDYRKLVLDRVDCIENLYLTPLLIAGQSTGLYQVEVYVKHESTTVVKKETAENNDVESRASETGSSAPNRSTEKMAADILIQSVHRLLNQHRNLGEYFLLPVLLQPQVIALSGQILLAPDADPHLVAGQIDLALADYVSPPFRQQGYQQLAKDGYEADTIFNGPLLQHGWNCHEKQSAGEGAKSRLGEKRQEVRLIDLMSRISEVSGVAVVVQLAFRDQPSHQSIAVAADKVAAIVLSDDFQIQSRQVSLNVATKWERSRFLTRLHAQHQASPVDAGVDIAPPLPQGRYRNIESYYSIQHTFPANYGVGANSLQSDMSDFRVAQARQLKGYLLLFDQVMANQFSQLANLGHLFSFSFGSGATAENTLIQRYAQNCADPRLMAIPSQSFVRSYFYQPLYDVPDVQALLQGKNRYQYFYPDDPDEPKQREKLVWQRFRRDPFNTYAYGLNQCTETQEEAEQRRDAMLSHLLARHGEPADRYDEIIDGCQWFGGHLKTRIIIKGIWLQNLQALSYRRNLAGDFSQAQPLTTPGRYRLETQAYRQLMVSRYSNALAPLLRGIYRRGFIDQKTLVATMAQARIAHLRTILAKQGQTEQDIHHDQVVKRCQAIAASLPLQDGNQQLLESERTQYKALMRDGVLDASALDQFVKLTDQDYADFSVFELKCAILLGIARHLQTLATALLRLKLVPEFLRWLAANPKDGERFPTQNTAADMAETLRDISVLRQTDALVVQIGTQPVLILPYAEGDFGQIQLQQYIDQLDWLGRVRRGFVLVEQTLLQSDPLPPDPSVNESVTKSEQTAGKQADSGTSGAEDAENAEDAIPANEAEGLCATLAFPDYVVLTQQHQFQTFLAEMVQFHWPAHIRLQWRQGNYQQMSALIACYCRWYNRQIHQTNTSLCNALAPANMKQSDCQAALLRAISVMREVPYDET</sequence>
<dbReference type="EMBL" id="FSSB01000028">
    <property type="protein sequence ID" value="SIO96201.1"/>
    <property type="molecule type" value="Genomic_DNA"/>
</dbReference>
<accession>A0A1N6M9X0</accession>
<evidence type="ECO:0000313" key="2">
    <source>
        <dbReference type="EMBL" id="SIO96201.1"/>
    </source>
</evidence>